<dbReference type="Proteomes" id="UP001630127">
    <property type="component" value="Unassembled WGS sequence"/>
</dbReference>
<keyword evidence="3" id="KW-1185">Reference proteome</keyword>
<proteinExistence type="predicted"/>
<sequence>MLWWHRFASGGNSVNSNNDKMIPEAAGVVFSIHAVLLTLFTLLEIAIYDISFILQHGHQKVLLLQLQLLRLLGYQ</sequence>
<reference evidence="2 3" key="1">
    <citation type="submission" date="2024-11" db="EMBL/GenBank/DDBJ databases">
        <title>A near-complete genome assembly of Cinchona calisaya.</title>
        <authorList>
            <person name="Lian D.C."/>
            <person name="Zhao X.W."/>
            <person name="Wei L."/>
        </authorList>
    </citation>
    <scope>NUCLEOTIDE SEQUENCE [LARGE SCALE GENOMIC DNA]</scope>
    <source>
        <tissue evidence="2">Nenye</tissue>
    </source>
</reference>
<gene>
    <name evidence="2" type="ORF">ACH5RR_033926</name>
</gene>
<keyword evidence="1" id="KW-0812">Transmembrane</keyword>
<keyword evidence="1" id="KW-0472">Membrane</keyword>
<evidence type="ECO:0000256" key="1">
    <source>
        <dbReference type="SAM" id="Phobius"/>
    </source>
</evidence>
<feature type="transmembrane region" description="Helical" evidence="1">
    <location>
        <begin position="25"/>
        <end position="48"/>
    </location>
</feature>
<comment type="caution">
    <text evidence="2">The sequence shown here is derived from an EMBL/GenBank/DDBJ whole genome shotgun (WGS) entry which is preliminary data.</text>
</comment>
<dbReference type="EMBL" id="JBJUIK010000014">
    <property type="protein sequence ID" value="KAL3504085.1"/>
    <property type="molecule type" value="Genomic_DNA"/>
</dbReference>
<dbReference type="AlphaFoldDB" id="A0ABD2YE19"/>
<name>A0ABD2YE19_9GENT</name>
<accession>A0ABD2YE19</accession>
<organism evidence="2 3">
    <name type="scientific">Cinchona calisaya</name>
    <dbReference type="NCBI Taxonomy" id="153742"/>
    <lineage>
        <taxon>Eukaryota</taxon>
        <taxon>Viridiplantae</taxon>
        <taxon>Streptophyta</taxon>
        <taxon>Embryophyta</taxon>
        <taxon>Tracheophyta</taxon>
        <taxon>Spermatophyta</taxon>
        <taxon>Magnoliopsida</taxon>
        <taxon>eudicotyledons</taxon>
        <taxon>Gunneridae</taxon>
        <taxon>Pentapetalae</taxon>
        <taxon>asterids</taxon>
        <taxon>lamiids</taxon>
        <taxon>Gentianales</taxon>
        <taxon>Rubiaceae</taxon>
        <taxon>Cinchonoideae</taxon>
        <taxon>Cinchoneae</taxon>
        <taxon>Cinchona</taxon>
    </lineage>
</organism>
<evidence type="ECO:0000313" key="3">
    <source>
        <dbReference type="Proteomes" id="UP001630127"/>
    </source>
</evidence>
<keyword evidence="1" id="KW-1133">Transmembrane helix</keyword>
<protein>
    <submittedName>
        <fullName evidence="2">Uncharacterized protein</fullName>
    </submittedName>
</protein>
<evidence type="ECO:0000313" key="2">
    <source>
        <dbReference type="EMBL" id="KAL3504085.1"/>
    </source>
</evidence>